<dbReference type="AlphaFoldDB" id="A0A0W8G938"/>
<accession>A0A0W8G938</accession>
<sequence length="139" mass="14756">MSVSHGLVGFMDGGNIRPTTEDAMIVRCEMCFSDIGTCDPGTVRAPLAGGMFGPLGPGFTPPFAPDASFEALLCPICGRRAVGHDMDRPETFRPDRFLTPQGYFVAEGGSEKSMPRRTARAARAASADRNAHARSAVHA</sequence>
<evidence type="ECO:0000313" key="2">
    <source>
        <dbReference type="EMBL" id="KUG29625.1"/>
    </source>
</evidence>
<name>A0A0W8G938_9ZZZZ</name>
<comment type="caution">
    <text evidence="2">The sequence shown here is derived from an EMBL/GenBank/DDBJ whole genome shotgun (WGS) entry which is preliminary data.</text>
</comment>
<reference evidence="2" key="1">
    <citation type="journal article" date="2015" name="Proc. Natl. Acad. Sci. U.S.A.">
        <title>Networks of energetic and metabolic interactions define dynamics in microbial communities.</title>
        <authorList>
            <person name="Embree M."/>
            <person name="Liu J.K."/>
            <person name="Al-Bassam M.M."/>
            <person name="Zengler K."/>
        </authorList>
    </citation>
    <scope>NUCLEOTIDE SEQUENCE</scope>
</reference>
<evidence type="ECO:0000256" key="1">
    <source>
        <dbReference type="SAM" id="MobiDB-lite"/>
    </source>
</evidence>
<feature type="region of interest" description="Disordered" evidence="1">
    <location>
        <begin position="107"/>
        <end position="139"/>
    </location>
</feature>
<feature type="compositionally biased region" description="Low complexity" evidence="1">
    <location>
        <begin position="121"/>
        <end position="139"/>
    </location>
</feature>
<gene>
    <name evidence="2" type="ORF">ASZ90_000484</name>
</gene>
<protein>
    <submittedName>
        <fullName evidence="2">Uncharacterized protein</fullName>
    </submittedName>
</protein>
<proteinExistence type="predicted"/>
<organism evidence="2">
    <name type="scientific">hydrocarbon metagenome</name>
    <dbReference type="NCBI Taxonomy" id="938273"/>
    <lineage>
        <taxon>unclassified sequences</taxon>
        <taxon>metagenomes</taxon>
        <taxon>ecological metagenomes</taxon>
    </lineage>
</organism>
<dbReference type="EMBL" id="LNQE01000060">
    <property type="protein sequence ID" value="KUG29625.1"/>
    <property type="molecule type" value="Genomic_DNA"/>
</dbReference>